<dbReference type="InterPro" id="IPR010530">
    <property type="entry name" value="B12D"/>
</dbReference>
<organism evidence="2 3">
    <name type="scientific">Sphagnum troendelagicum</name>
    <dbReference type="NCBI Taxonomy" id="128251"/>
    <lineage>
        <taxon>Eukaryota</taxon>
        <taxon>Viridiplantae</taxon>
        <taxon>Streptophyta</taxon>
        <taxon>Embryophyta</taxon>
        <taxon>Bryophyta</taxon>
        <taxon>Sphagnophytina</taxon>
        <taxon>Sphagnopsida</taxon>
        <taxon>Sphagnales</taxon>
        <taxon>Sphagnaceae</taxon>
        <taxon>Sphagnum</taxon>
    </lineage>
</organism>
<keyword evidence="1" id="KW-1133">Transmembrane helix</keyword>
<evidence type="ECO:0000313" key="3">
    <source>
        <dbReference type="Proteomes" id="UP001497512"/>
    </source>
</evidence>
<sequence length="94" mass="10701">MALNPSRWSQHWIRPEIVPLFAAVATGMGLAGFMVARHVTLNPDVRINKEDREAGILDNQNEGKTYKDHGLRSYLRERRPEIMPAINDAFSKLT</sequence>
<dbReference type="Proteomes" id="UP001497512">
    <property type="component" value="Chromosome 9"/>
</dbReference>
<keyword evidence="1" id="KW-0812">Transmembrane</keyword>
<dbReference type="EMBL" id="OZ019901">
    <property type="protein sequence ID" value="CAK9236723.1"/>
    <property type="molecule type" value="Genomic_DNA"/>
</dbReference>
<evidence type="ECO:0000256" key="1">
    <source>
        <dbReference type="SAM" id="Phobius"/>
    </source>
</evidence>
<dbReference type="PANTHER" id="PTHR33417">
    <property type="entry name" value="G-BOX BINDING PROTEIN"/>
    <property type="match status" value="1"/>
</dbReference>
<dbReference type="Pfam" id="PF06522">
    <property type="entry name" value="B12D"/>
    <property type="match status" value="1"/>
</dbReference>
<evidence type="ECO:0008006" key="4">
    <source>
        <dbReference type="Google" id="ProtNLM"/>
    </source>
</evidence>
<accession>A0ABP0V2T6</accession>
<gene>
    <name evidence="2" type="ORF">CSSPTR1EN2_LOCUS23123</name>
</gene>
<feature type="transmembrane region" description="Helical" evidence="1">
    <location>
        <begin position="17"/>
        <end position="36"/>
    </location>
</feature>
<keyword evidence="3" id="KW-1185">Reference proteome</keyword>
<evidence type="ECO:0000313" key="2">
    <source>
        <dbReference type="EMBL" id="CAK9236723.1"/>
    </source>
</evidence>
<name>A0ABP0V2T6_9BRYO</name>
<proteinExistence type="predicted"/>
<reference evidence="2" key="1">
    <citation type="submission" date="2024-02" db="EMBL/GenBank/DDBJ databases">
        <authorList>
            <consortium name="ELIXIR-Norway"/>
            <consortium name="Elixir Norway"/>
        </authorList>
    </citation>
    <scope>NUCLEOTIDE SEQUENCE</scope>
</reference>
<keyword evidence="1" id="KW-0472">Membrane</keyword>
<protein>
    <recommendedName>
        <fullName evidence="4">NADH-ubiquinone reductase complex 1 MLRQ subunit</fullName>
    </recommendedName>
</protein>